<dbReference type="AlphaFoldDB" id="A0A934WUE5"/>
<name>A0A934WUE5_9FIRM</name>
<dbReference type="Proteomes" id="UP000633365">
    <property type="component" value="Unassembled WGS sequence"/>
</dbReference>
<proteinExistence type="predicted"/>
<accession>A0A934WUE5</accession>
<organism evidence="1 2">
    <name type="scientific">Ruminococcus difficilis</name>
    <dbReference type="NCBI Taxonomy" id="2763069"/>
    <lineage>
        <taxon>Bacteria</taxon>
        <taxon>Bacillati</taxon>
        <taxon>Bacillota</taxon>
        <taxon>Clostridia</taxon>
        <taxon>Eubacteriales</taxon>
        <taxon>Oscillospiraceae</taxon>
        <taxon>Ruminococcus</taxon>
    </lineage>
</organism>
<gene>
    <name evidence="1" type="ORF">JKK62_16220</name>
</gene>
<comment type="caution">
    <text evidence="1">The sequence shown here is derived from an EMBL/GenBank/DDBJ whole genome shotgun (WGS) entry which is preliminary data.</text>
</comment>
<protein>
    <submittedName>
        <fullName evidence="1">Uncharacterized protein</fullName>
    </submittedName>
</protein>
<evidence type="ECO:0000313" key="1">
    <source>
        <dbReference type="EMBL" id="MBK6090169.1"/>
    </source>
</evidence>
<sequence>LFRSQFERCFPNEHTIITVPESPMFNAPEAAVVTEPRLNLIRKAGREYAESGTIGEDLLKEITSPMIPEEQYAQIVNGTVN</sequence>
<dbReference type="RefSeq" id="WP_201428843.1">
    <property type="nucleotide sequence ID" value="NZ_JAEQMG010000182.1"/>
</dbReference>
<dbReference type="EMBL" id="JAEQMG010000182">
    <property type="protein sequence ID" value="MBK6090169.1"/>
    <property type="molecule type" value="Genomic_DNA"/>
</dbReference>
<evidence type="ECO:0000313" key="2">
    <source>
        <dbReference type="Proteomes" id="UP000633365"/>
    </source>
</evidence>
<keyword evidence="2" id="KW-1185">Reference proteome</keyword>
<reference evidence="1" key="1">
    <citation type="submission" date="2021-01" db="EMBL/GenBank/DDBJ databases">
        <title>Genome public.</title>
        <authorList>
            <person name="Liu C."/>
            <person name="Sun Q."/>
        </authorList>
    </citation>
    <scope>NUCLEOTIDE SEQUENCE</scope>
    <source>
        <strain evidence="1">M6</strain>
    </source>
</reference>
<feature type="non-terminal residue" evidence="1">
    <location>
        <position position="1"/>
    </location>
</feature>